<evidence type="ECO:0000256" key="10">
    <source>
        <dbReference type="ARBA" id="ARBA00023128"/>
    </source>
</evidence>
<dbReference type="SMART" id="SM00225">
    <property type="entry name" value="BTB"/>
    <property type="match status" value="1"/>
</dbReference>
<dbReference type="PROSITE" id="PS50920">
    <property type="entry name" value="SOLCAR"/>
    <property type="match status" value="3"/>
</dbReference>
<keyword evidence="11 23" id="KW-0472">Membrane</keyword>
<evidence type="ECO:0000256" key="20">
    <source>
        <dbReference type="ARBA" id="ARBA00078745"/>
    </source>
</evidence>
<feature type="compositionally biased region" description="Low complexity" evidence="24">
    <location>
        <begin position="1093"/>
        <end position="1113"/>
    </location>
</feature>
<evidence type="ECO:0000256" key="11">
    <source>
        <dbReference type="ARBA" id="ARBA00023136"/>
    </source>
</evidence>
<dbReference type="AlphaFoldDB" id="A0AAD9RPJ9"/>
<keyword evidence="28" id="KW-1185">Reference proteome</keyword>
<dbReference type="Pfam" id="PF00153">
    <property type="entry name" value="Mito_carr"/>
    <property type="match status" value="3"/>
</dbReference>
<comment type="catalytic activity">
    <reaction evidence="14">
        <text>L-histidine(out) + L-arginine(in) = L-histidine(in) + L-arginine(out)</text>
        <dbReference type="Rhea" id="RHEA:71063"/>
        <dbReference type="ChEBI" id="CHEBI:32682"/>
        <dbReference type="ChEBI" id="CHEBI:57595"/>
    </reaction>
</comment>
<feature type="compositionally biased region" description="Low complexity" evidence="24">
    <location>
        <begin position="1123"/>
        <end position="1134"/>
    </location>
</feature>
<dbReference type="InterPro" id="IPR023395">
    <property type="entry name" value="MCP_dom_sf"/>
</dbReference>
<proteinExistence type="inferred from homology"/>
<feature type="repeat" description="Solcar" evidence="23">
    <location>
        <begin position="231"/>
        <end position="316"/>
    </location>
</feature>
<dbReference type="Gene3D" id="1.25.40.420">
    <property type="match status" value="1"/>
</dbReference>
<evidence type="ECO:0000256" key="21">
    <source>
        <dbReference type="ARBA" id="ARBA00079387"/>
    </source>
</evidence>
<evidence type="ECO:0000256" key="17">
    <source>
        <dbReference type="ARBA" id="ARBA00052673"/>
    </source>
</evidence>
<dbReference type="Pfam" id="PF00651">
    <property type="entry name" value="BTB"/>
    <property type="match status" value="1"/>
</dbReference>
<name>A0AAD9RPJ9_9HYME</name>
<gene>
    <name evidence="27" type="ORF">KPH14_009422</name>
</gene>
<comment type="catalytic activity">
    <reaction evidence="16">
        <text>L-ornithine(in) + L-arginine(out) = L-ornithine(out) + L-arginine(in)</text>
        <dbReference type="Rhea" id="RHEA:34991"/>
        <dbReference type="ChEBI" id="CHEBI:32682"/>
        <dbReference type="ChEBI" id="CHEBI:46911"/>
    </reaction>
</comment>
<feature type="domain" description="BTB" evidence="26">
    <location>
        <begin position="522"/>
        <end position="590"/>
    </location>
</feature>
<dbReference type="SUPFAM" id="SSF117281">
    <property type="entry name" value="Kelch motif"/>
    <property type="match status" value="1"/>
</dbReference>
<dbReference type="CDD" id="cd18450">
    <property type="entry name" value="BACK_KLHL10"/>
    <property type="match status" value="1"/>
</dbReference>
<dbReference type="InterPro" id="IPR006652">
    <property type="entry name" value="Kelch_1"/>
</dbReference>
<dbReference type="InterPro" id="IPR011333">
    <property type="entry name" value="SKP1/BTB/POZ_sf"/>
</dbReference>
<evidence type="ECO:0000256" key="15">
    <source>
        <dbReference type="ARBA" id="ARBA00051045"/>
    </source>
</evidence>
<comment type="similarity">
    <text evidence="2">Belongs to the mitochondrial carrier (TC 2.A.29) family.</text>
</comment>
<evidence type="ECO:0000256" key="14">
    <source>
        <dbReference type="ARBA" id="ARBA00050768"/>
    </source>
</evidence>
<dbReference type="GO" id="GO:0015171">
    <property type="term" value="F:amino acid transmembrane transporter activity"/>
    <property type="evidence" value="ECO:0007669"/>
    <property type="project" value="UniProtKB-ARBA"/>
</dbReference>
<dbReference type="Proteomes" id="UP001258017">
    <property type="component" value="Unassembled WGS sequence"/>
</dbReference>
<protein>
    <recommendedName>
        <fullName evidence="18">Mitochondrial basic amino acids transporter</fullName>
    </recommendedName>
    <alternativeName>
        <fullName evidence="22">Carnitine/acylcarnitine translocase-like</fullName>
    </alternativeName>
    <alternativeName>
        <fullName evidence="21">Mitochondrial carnitine/acylcarnitine carrier protein CACL</fullName>
    </alternativeName>
    <alternativeName>
        <fullName evidence="20">Mitochondrial ornithine transporter 3</fullName>
    </alternativeName>
    <alternativeName>
        <fullName evidence="19">Solute carrier family 25 member 29</fullName>
    </alternativeName>
</protein>
<evidence type="ECO:0000256" key="16">
    <source>
        <dbReference type="ARBA" id="ARBA00051921"/>
    </source>
</evidence>
<dbReference type="SMART" id="SM00875">
    <property type="entry name" value="BACK"/>
    <property type="match status" value="1"/>
</dbReference>
<dbReference type="PROSITE" id="PS50097">
    <property type="entry name" value="BTB"/>
    <property type="match status" value="1"/>
</dbReference>
<evidence type="ECO:0000259" key="26">
    <source>
        <dbReference type="PROSITE" id="PS50097"/>
    </source>
</evidence>
<dbReference type="SUPFAM" id="SSF54695">
    <property type="entry name" value="POZ domain"/>
    <property type="match status" value="1"/>
</dbReference>
<dbReference type="InterPro" id="IPR000210">
    <property type="entry name" value="BTB/POZ_dom"/>
</dbReference>
<feature type="region of interest" description="Disordered" evidence="24">
    <location>
        <begin position="1093"/>
        <end position="1134"/>
    </location>
</feature>
<dbReference type="InterPro" id="IPR011705">
    <property type="entry name" value="BACK"/>
</dbReference>
<reference evidence="27" key="2">
    <citation type="journal article" date="2023" name="Commun. Biol.">
        <title>Intrasexual cuticular hydrocarbon dimorphism in a wasp sheds light on hydrocarbon biosynthesis genes in Hymenoptera.</title>
        <authorList>
            <person name="Moris V.C."/>
            <person name="Podsiadlowski L."/>
            <person name="Martin S."/>
            <person name="Oeyen J.P."/>
            <person name="Donath A."/>
            <person name="Petersen M."/>
            <person name="Wilbrandt J."/>
            <person name="Misof B."/>
            <person name="Liedtke D."/>
            <person name="Thamm M."/>
            <person name="Scheiner R."/>
            <person name="Schmitt T."/>
            <person name="Niehuis O."/>
        </authorList>
    </citation>
    <scope>NUCLEOTIDE SEQUENCE</scope>
    <source>
        <strain evidence="27">GBR_01_08_01A</strain>
    </source>
</reference>
<dbReference type="Pfam" id="PF24681">
    <property type="entry name" value="Kelch_KLHDC2_KLHL20_DRC7"/>
    <property type="match status" value="1"/>
</dbReference>
<dbReference type="FunFam" id="1.25.40.420:FF:000001">
    <property type="entry name" value="Kelch-like family member 12"/>
    <property type="match status" value="1"/>
</dbReference>
<reference evidence="27" key="1">
    <citation type="submission" date="2021-08" db="EMBL/GenBank/DDBJ databases">
        <authorList>
            <person name="Misof B."/>
            <person name="Oliver O."/>
            <person name="Podsiadlowski L."/>
            <person name="Donath A."/>
            <person name="Peters R."/>
            <person name="Mayer C."/>
            <person name="Rust J."/>
            <person name="Gunkel S."/>
            <person name="Lesny P."/>
            <person name="Martin S."/>
            <person name="Oeyen J.P."/>
            <person name="Petersen M."/>
            <person name="Panagiotis P."/>
            <person name="Wilbrandt J."/>
            <person name="Tanja T."/>
        </authorList>
    </citation>
    <scope>NUCLEOTIDE SEQUENCE</scope>
    <source>
        <strain evidence="27">GBR_01_08_01A</strain>
        <tissue evidence="27">Thorax + abdomen</tissue>
    </source>
</reference>
<keyword evidence="8" id="KW-0029">Amino-acid transport</keyword>
<dbReference type="SMART" id="SM00612">
    <property type="entry name" value="Kelch"/>
    <property type="match status" value="6"/>
</dbReference>
<evidence type="ECO:0000256" key="3">
    <source>
        <dbReference type="ARBA" id="ARBA00022441"/>
    </source>
</evidence>
<dbReference type="PANTHER" id="PTHR45632">
    <property type="entry name" value="LD33804P"/>
    <property type="match status" value="1"/>
</dbReference>
<dbReference type="GO" id="GO:0015101">
    <property type="term" value="F:organic cation transmembrane transporter activity"/>
    <property type="evidence" value="ECO:0007669"/>
    <property type="project" value="UniProtKB-ARBA"/>
</dbReference>
<dbReference type="InterPro" id="IPR018108">
    <property type="entry name" value="MCP_transmembrane"/>
</dbReference>
<evidence type="ECO:0000256" key="5">
    <source>
        <dbReference type="ARBA" id="ARBA00022692"/>
    </source>
</evidence>
<dbReference type="PRINTS" id="PR00501">
    <property type="entry name" value="KELCHREPEAT"/>
</dbReference>
<sequence length="1134" mass="128568">MTYQATRVQRSSDRSFMDSDLLPVETNRFRTYHIISNAPLKGKSLKPTIMALDFAAGCLGGCAGIVVGYPLDTVKVHMQTQDYRNPKYKGTLHCLRTLIMKESVMGLYRGMTSPMAGVAAVNAIVFGVYGQAQKYMSDSDRLSYHFLAGATAGIAQTPISSPIELAKTRMQLRSSKGGNFSGPMECLKHIYKSEGYRGIFNGLGITFLREVPSFGVYFLTYEALTQSKEPISTCRMLLAGGLAGTASWVISYPLDVIKSRMQAESRSRYSGPLDCFRQSVRAEGYGCLYKGLNSTILRAFPTNAATFAVVTWTFRIFTEQPNDSPSTEKVKSRYESFVSSWNTFLESGNLLWQTHCPTVSIIAVGWMLRDTSIAYHHDGFGRHWSRLDASDQRGRENYEITRMQVNHKEDCEKNRSEHIDVNLSREEEKFVTIFDENLYDLRLTDRFYRVRSKPLGVVPSPRTSSSLISKASDMDIDLNDGNDINEECSANTQRLIAESGGRCMSTQAMQSLYDFRQNNLLCDAVLRLEDGGVFPIHRAILSACSTYFRALFTTTLHSREKTDVLLPGVTSEMMNLLLEYAYLRSLDVNRDNVCELLVTADYLSILGVLELCCEFLRHNLAPENCIGIMRFAREHFCKGLENDAYRYVMRHFVQVAQKSDEILDLPIEELSRLIGADELNVKSEETVWELVLKWINHDPDARKSHIVELMQNIRLGLLNTQFFLENVKDHPYVVGNDACRPIIIETLKFLYDLEMITQKDGEIPTPEIARPRVPHEILFAIGGWSGGSATNFIETYDTRADRWVKVEEVDPSGPRAYHGTAVVGFNIYVIGGFNGLDYFNSCRCFNAVTKVWREVAPMNARRCYVSVAVLNDLVYAMGGYDGYHRQNTAERYNYRTNQWSLIAPMNVQRSDASATTLNDKIYITGGFNGQECINSAEVYDPETNQWTMIAAMRSRRSGVSCIAYHGCVYVIGGFNGISRMCSGEKYNPTTNTWSPIPDMYNPRSNFAIEVIDDMIFAIGGYNGVTTIYQVECYDEKTNEWYEATDMNIYRSALSVCVIMGLPNVYDYIHKHRERLMEEKRQKLLALEVHRTQHQQQQQQLQDQMQQNQQVPIIVPTPPPLPPNNDENNNSRSNE</sequence>
<dbReference type="Pfam" id="PF01344">
    <property type="entry name" value="Kelch_1"/>
    <property type="match status" value="1"/>
</dbReference>
<dbReference type="GO" id="GO:0005743">
    <property type="term" value="C:mitochondrial inner membrane"/>
    <property type="evidence" value="ECO:0007669"/>
    <property type="project" value="UniProtKB-SubCell"/>
</dbReference>
<dbReference type="FunFam" id="1.50.40.10:FF:000037">
    <property type="entry name" value="Solute carrier family 25 member 29"/>
    <property type="match status" value="1"/>
</dbReference>
<evidence type="ECO:0000256" key="6">
    <source>
        <dbReference type="ARBA" id="ARBA00022737"/>
    </source>
</evidence>
<accession>A0AAD9RPJ9</accession>
<keyword evidence="7" id="KW-0999">Mitochondrion inner membrane</keyword>
<evidence type="ECO:0000256" key="22">
    <source>
        <dbReference type="ARBA" id="ARBA00080567"/>
    </source>
</evidence>
<evidence type="ECO:0000313" key="27">
    <source>
        <dbReference type="EMBL" id="KAK2583451.1"/>
    </source>
</evidence>
<feature type="transmembrane region" description="Helical" evidence="25">
    <location>
        <begin position="49"/>
        <end position="71"/>
    </location>
</feature>
<comment type="catalytic activity">
    <reaction evidence="17">
        <text>N(omega)-methyl-L-arginine(in) + L-arginine(out) = N(omega)-methyl-L-arginine(out) + L-arginine(in)</text>
        <dbReference type="Rhea" id="RHEA:72803"/>
        <dbReference type="ChEBI" id="CHEBI:32682"/>
        <dbReference type="ChEBI" id="CHEBI:114953"/>
    </reaction>
</comment>
<comment type="catalytic activity">
    <reaction evidence="13">
        <text>L-histidine(out) = L-histidine(in)</text>
        <dbReference type="Rhea" id="RHEA:72807"/>
        <dbReference type="ChEBI" id="CHEBI:57595"/>
    </reaction>
</comment>
<evidence type="ECO:0000256" key="19">
    <source>
        <dbReference type="ARBA" id="ARBA00076491"/>
    </source>
</evidence>
<evidence type="ECO:0000256" key="1">
    <source>
        <dbReference type="ARBA" id="ARBA00004448"/>
    </source>
</evidence>
<evidence type="ECO:0000256" key="18">
    <source>
        <dbReference type="ARBA" id="ARBA00071763"/>
    </source>
</evidence>
<keyword evidence="9 25" id="KW-1133">Transmembrane helix</keyword>
<dbReference type="GO" id="GO:1990575">
    <property type="term" value="P:mitochondrial L-ornithine transmembrane transport"/>
    <property type="evidence" value="ECO:0007669"/>
    <property type="project" value="UniProtKB-ARBA"/>
</dbReference>
<evidence type="ECO:0000256" key="13">
    <source>
        <dbReference type="ARBA" id="ARBA00050592"/>
    </source>
</evidence>
<organism evidence="27 28">
    <name type="scientific">Odynerus spinipes</name>
    <dbReference type="NCBI Taxonomy" id="1348599"/>
    <lineage>
        <taxon>Eukaryota</taxon>
        <taxon>Metazoa</taxon>
        <taxon>Ecdysozoa</taxon>
        <taxon>Arthropoda</taxon>
        <taxon>Hexapoda</taxon>
        <taxon>Insecta</taxon>
        <taxon>Pterygota</taxon>
        <taxon>Neoptera</taxon>
        <taxon>Endopterygota</taxon>
        <taxon>Hymenoptera</taxon>
        <taxon>Apocrita</taxon>
        <taxon>Aculeata</taxon>
        <taxon>Vespoidea</taxon>
        <taxon>Vespidae</taxon>
        <taxon>Eumeninae</taxon>
        <taxon>Odynerus</taxon>
    </lineage>
</organism>
<dbReference type="Gene3D" id="3.30.710.10">
    <property type="entry name" value="Potassium Channel Kv1.1, Chain A"/>
    <property type="match status" value="1"/>
</dbReference>
<comment type="subcellular location">
    <subcellularLocation>
        <location evidence="1">Mitochondrion inner membrane</location>
        <topology evidence="1">Multi-pass membrane protein</topology>
    </subcellularLocation>
</comment>
<dbReference type="Pfam" id="PF07707">
    <property type="entry name" value="BACK"/>
    <property type="match status" value="1"/>
</dbReference>
<keyword evidence="3" id="KW-0880">Kelch repeat</keyword>
<evidence type="ECO:0000256" key="8">
    <source>
        <dbReference type="ARBA" id="ARBA00022970"/>
    </source>
</evidence>
<feature type="transmembrane region" description="Helical" evidence="25">
    <location>
        <begin position="107"/>
        <end position="129"/>
    </location>
</feature>
<comment type="caution">
    <text evidence="27">The sequence shown here is derived from an EMBL/GenBank/DDBJ whole genome shotgun (WGS) entry which is preliminary data.</text>
</comment>
<dbReference type="InterPro" id="IPR015915">
    <property type="entry name" value="Kelch-typ_b-propeller"/>
</dbReference>
<feature type="repeat" description="Solcar" evidence="23">
    <location>
        <begin position="140"/>
        <end position="227"/>
    </location>
</feature>
<dbReference type="Gene3D" id="2.120.10.80">
    <property type="entry name" value="Kelch-type beta propeller"/>
    <property type="match status" value="1"/>
</dbReference>
<dbReference type="SUPFAM" id="SSF103506">
    <property type="entry name" value="Mitochondrial carrier"/>
    <property type="match status" value="1"/>
</dbReference>
<evidence type="ECO:0000256" key="12">
    <source>
        <dbReference type="ARBA" id="ARBA00049090"/>
    </source>
</evidence>
<comment type="catalytic activity">
    <reaction evidence="12">
        <text>L-lysine(out) + L-arginine(in) = L-lysine(in) + L-arginine(out)</text>
        <dbReference type="Rhea" id="RHEA:70827"/>
        <dbReference type="ChEBI" id="CHEBI:32551"/>
        <dbReference type="ChEBI" id="CHEBI:32682"/>
    </reaction>
</comment>
<comment type="catalytic activity">
    <reaction evidence="15">
        <text>L-homoarginine(in) + L-arginine(out) = L-homoarginine(out) + L-arginine(in)</text>
        <dbReference type="Rhea" id="RHEA:72799"/>
        <dbReference type="ChEBI" id="CHEBI:32682"/>
        <dbReference type="ChEBI" id="CHEBI:143006"/>
    </reaction>
</comment>
<evidence type="ECO:0000256" key="7">
    <source>
        <dbReference type="ARBA" id="ARBA00022792"/>
    </source>
</evidence>
<keyword evidence="10" id="KW-0496">Mitochondrion</keyword>
<dbReference type="PANTHER" id="PTHR45632:SF3">
    <property type="entry name" value="KELCH-LIKE PROTEIN 32"/>
    <property type="match status" value="1"/>
</dbReference>
<dbReference type="Gene3D" id="1.50.40.10">
    <property type="entry name" value="Mitochondrial carrier domain"/>
    <property type="match status" value="1"/>
</dbReference>
<evidence type="ECO:0000256" key="4">
    <source>
        <dbReference type="ARBA" id="ARBA00022448"/>
    </source>
</evidence>
<evidence type="ECO:0000256" key="24">
    <source>
        <dbReference type="SAM" id="MobiDB-lite"/>
    </source>
</evidence>
<evidence type="ECO:0000256" key="2">
    <source>
        <dbReference type="ARBA" id="ARBA00006375"/>
    </source>
</evidence>
<dbReference type="GO" id="GO:0003779">
    <property type="term" value="F:actin binding"/>
    <property type="evidence" value="ECO:0007669"/>
    <property type="project" value="UniProtKB-KW"/>
</dbReference>
<keyword evidence="4" id="KW-0813">Transport</keyword>
<evidence type="ECO:0000313" key="28">
    <source>
        <dbReference type="Proteomes" id="UP001258017"/>
    </source>
</evidence>
<keyword evidence="6" id="KW-0677">Repeat</keyword>
<evidence type="ECO:0000256" key="9">
    <source>
        <dbReference type="ARBA" id="ARBA00022989"/>
    </source>
</evidence>
<dbReference type="EMBL" id="JAIFRP010000030">
    <property type="protein sequence ID" value="KAK2583451.1"/>
    <property type="molecule type" value="Genomic_DNA"/>
</dbReference>
<keyword evidence="5 23" id="KW-0812">Transmembrane</keyword>
<evidence type="ECO:0000256" key="23">
    <source>
        <dbReference type="PROSITE-ProRule" id="PRU00282"/>
    </source>
</evidence>
<feature type="repeat" description="Solcar" evidence="23">
    <location>
        <begin position="48"/>
        <end position="135"/>
    </location>
</feature>
<evidence type="ECO:0000256" key="25">
    <source>
        <dbReference type="SAM" id="Phobius"/>
    </source>
</evidence>